<dbReference type="SFLD" id="SFLDS00003">
    <property type="entry name" value="Haloacid_Dehalogenase"/>
    <property type="match status" value="1"/>
</dbReference>
<evidence type="ECO:0000256" key="3">
    <source>
        <dbReference type="ARBA" id="ARBA00004818"/>
    </source>
</evidence>
<dbReference type="InterPro" id="IPR041492">
    <property type="entry name" value="HAD_2"/>
</dbReference>
<reference evidence="7 8" key="1">
    <citation type="submission" date="2019-11" db="EMBL/GenBank/DDBJ databases">
        <title>Genome analysis of Rhizobacterium cereale a novel genus and species isolated from maize roots in North Spain.</title>
        <authorList>
            <person name="Menendez E."/>
            <person name="Flores-Felix J.D."/>
            <person name="Ramirez-Bahena M.-H."/>
            <person name="Igual J.M."/>
            <person name="Garcia-Fraile P."/>
            <person name="Peix A."/>
            <person name="Velazquez E."/>
        </authorList>
    </citation>
    <scope>NUCLEOTIDE SEQUENCE [LARGE SCALE GENOMIC DNA]</scope>
    <source>
        <strain evidence="7 8">RZME27</strain>
    </source>
</reference>
<dbReference type="GO" id="GO:0046872">
    <property type="term" value="F:metal ion binding"/>
    <property type="evidence" value="ECO:0007669"/>
    <property type="project" value="UniProtKB-KW"/>
</dbReference>
<feature type="binding site" evidence="6">
    <location>
        <position position="19"/>
    </location>
    <ligand>
        <name>Mg(2+)</name>
        <dbReference type="ChEBI" id="CHEBI:18420"/>
    </ligand>
</feature>
<dbReference type="PANTHER" id="PTHR43434:SF1">
    <property type="entry name" value="PHOSPHOGLYCOLATE PHOSPHATASE"/>
    <property type="match status" value="1"/>
</dbReference>
<comment type="function">
    <text evidence="6">Specifically catalyzes the dephosphorylation of 2-phosphoglycolate. Is involved in the dissimilation of the intracellular 2-phosphoglycolate formed during the DNA repair of 3'-phosphoglycolate ends, a major class of DNA lesions induced by oxidative stress.</text>
</comment>
<sequence>MACINPRNTDVKAPLVVFDLDGTMIDTHADLIESLNHTITSAGLTPVTYEDLTHLVGQGARVMIRRAFDLKNTPLSEDELEPLFDRFIAHYKAGMPGKSRPYPGLTACFDRLKAAGMTIAVCTNKQETLALPLLEGLGLTGHFAAITGGDTFEFRKPDGRHIFGTIEKAGGDPARSIMIGDSVNDILAAHNAKIPSVAVSFGYSDVPVADLNPTTIIDGFDELTPELVLRLIEAQ</sequence>
<comment type="cofactor">
    <cofactor evidence="2 6">
        <name>Mg(2+)</name>
        <dbReference type="ChEBI" id="CHEBI:18420"/>
    </cofactor>
</comment>
<keyword evidence="6" id="KW-0460">Magnesium</keyword>
<dbReference type="InterPro" id="IPR023198">
    <property type="entry name" value="PGP-like_dom2"/>
</dbReference>
<dbReference type="Gene3D" id="3.40.50.1000">
    <property type="entry name" value="HAD superfamily/HAD-like"/>
    <property type="match status" value="1"/>
</dbReference>
<organism evidence="7 8">
    <name type="scientific">Endobacterium cereale</name>
    <dbReference type="NCBI Taxonomy" id="2663029"/>
    <lineage>
        <taxon>Bacteria</taxon>
        <taxon>Pseudomonadati</taxon>
        <taxon>Pseudomonadota</taxon>
        <taxon>Alphaproteobacteria</taxon>
        <taxon>Hyphomicrobiales</taxon>
        <taxon>Rhizobiaceae</taxon>
        <taxon>Endobacterium</taxon>
    </lineage>
</organism>
<dbReference type="SFLD" id="SFLDG01129">
    <property type="entry name" value="C1.5:_HAD__Beta-PGM__Phosphata"/>
    <property type="match status" value="1"/>
</dbReference>
<dbReference type="GO" id="GO:0006281">
    <property type="term" value="P:DNA repair"/>
    <property type="evidence" value="ECO:0007669"/>
    <property type="project" value="TreeGrafter"/>
</dbReference>
<dbReference type="Proteomes" id="UP000435138">
    <property type="component" value="Unassembled WGS sequence"/>
</dbReference>
<evidence type="ECO:0000313" key="8">
    <source>
        <dbReference type="Proteomes" id="UP000435138"/>
    </source>
</evidence>
<evidence type="ECO:0000256" key="5">
    <source>
        <dbReference type="ARBA" id="ARBA00013078"/>
    </source>
</evidence>
<proteinExistence type="inferred from homology"/>
<keyword evidence="6" id="KW-0119">Carbohydrate metabolism</keyword>
<keyword evidence="6 7" id="KW-0378">Hydrolase</keyword>
<comment type="catalytic activity">
    <reaction evidence="1 6">
        <text>2-phosphoglycolate + H2O = glycolate + phosphate</text>
        <dbReference type="Rhea" id="RHEA:14369"/>
        <dbReference type="ChEBI" id="CHEBI:15377"/>
        <dbReference type="ChEBI" id="CHEBI:29805"/>
        <dbReference type="ChEBI" id="CHEBI:43474"/>
        <dbReference type="ChEBI" id="CHEBI:58033"/>
        <dbReference type="EC" id="3.1.3.18"/>
    </reaction>
</comment>
<comment type="caution">
    <text evidence="7">The sequence shown here is derived from an EMBL/GenBank/DDBJ whole genome shotgun (WGS) entry which is preliminary data.</text>
</comment>
<evidence type="ECO:0000256" key="2">
    <source>
        <dbReference type="ARBA" id="ARBA00001946"/>
    </source>
</evidence>
<dbReference type="HAMAP" id="MF_00495">
    <property type="entry name" value="GPH_hydrolase_bact"/>
    <property type="match status" value="1"/>
</dbReference>
<dbReference type="EC" id="3.1.3.18" evidence="5 6"/>
<dbReference type="GO" id="GO:0005975">
    <property type="term" value="P:carbohydrate metabolic process"/>
    <property type="evidence" value="ECO:0007669"/>
    <property type="project" value="InterPro"/>
</dbReference>
<keyword evidence="8" id="KW-1185">Reference proteome</keyword>
<protein>
    <recommendedName>
        <fullName evidence="5 6">Phosphoglycolate phosphatase</fullName>
        <shortName evidence="6">PGP</shortName>
        <shortName evidence="6">PGPase</shortName>
        <ecNumber evidence="5 6">3.1.3.18</ecNumber>
    </recommendedName>
</protein>
<dbReference type="InterPro" id="IPR050155">
    <property type="entry name" value="HAD-like_hydrolase_sf"/>
</dbReference>
<keyword evidence="6" id="KW-0479">Metal-binding</keyword>
<feature type="binding site" evidence="6">
    <location>
        <position position="21"/>
    </location>
    <ligand>
        <name>Mg(2+)</name>
        <dbReference type="ChEBI" id="CHEBI:18420"/>
    </ligand>
</feature>
<dbReference type="EMBL" id="WIXI01000034">
    <property type="protein sequence ID" value="MQY45510.1"/>
    <property type="molecule type" value="Genomic_DNA"/>
</dbReference>
<evidence type="ECO:0000256" key="1">
    <source>
        <dbReference type="ARBA" id="ARBA00000830"/>
    </source>
</evidence>
<dbReference type="Gene3D" id="1.10.150.240">
    <property type="entry name" value="Putative phosphatase, domain 2"/>
    <property type="match status" value="1"/>
</dbReference>
<dbReference type="UniPathway" id="UPA00865">
    <property type="reaction ID" value="UER00834"/>
</dbReference>
<dbReference type="GO" id="GO:0005829">
    <property type="term" value="C:cytosol"/>
    <property type="evidence" value="ECO:0007669"/>
    <property type="project" value="TreeGrafter"/>
</dbReference>
<accession>A0A6A8A794</accession>
<dbReference type="InterPro" id="IPR023214">
    <property type="entry name" value="HAD_sf"/>
</dbReference>
<dbReference type="GO" id="GO:0008967">
    <property type="term" value="F:phosphoglycolate phosphatase activity"/>
    <property type="evidence" value="ECO:0007669"/>
    <property type="project" value="UniProtKB-UniRule"/>
</dbReference>
<evidence type="ECO:0000313" key="7">
    <source>
        <dbReference type="EMBL" id="MQY45510.1"/>
    </source>
</evidence>
<evidence type="ECO:0000256" key="4">
    <source>
        <dbReference type="ARBA" id="ARBA00006171"/>
    </source>
</evidence>
<dbReference type="RefSeq" id="WP_153353040.1">
    <property type="nucleotide sequence ID" value="NZ_JAYKOO010000001.1"/>
</dbReference>
<comment type="similarity">
    <text evidence="4 6">Belongs to the HAD-like hydrolase superfamily. CbbY/CbbZ/Gph/YieH family.</text>
</comment>
<dbReference type="InterPro" id="IPR036412">
    <property type="entry name" value="HAD-like_sf"/>
</dbReference>
<feature type="binding site" evidence="6">
    <location>
        <position position="181"/>
    </location>
    <ligand>
        <name>Mg(2+)</name>
        <dbReference type="ChEBI" id="CHEBI:18420"/>
    </ligand>
</feature>
<evidence type="ECO:0000256" key="6">
    <source>
        <dbReference type="HAMAP-Rule" id="MF_00495"/>
    </source>
</evidence>
<name>A0A6A8A794_9HYPH</name>
<dbReference type="Pfam" id="PF13419">
    <property type="entry name" value="HAD_2"/>
    <property type="match status" value="1"/>
</dbReference>
<comment type="pathway">
    <text evidence="3 6">Organic acid metabolism; glycolate biosynthesis; glycolate from 2-phosphoglycolate: step 1/1.</text>
</comment>
<dbReference type="CDD" id="cd07512">
    <property type="entry name" value="HAD_PGPase"/>
    <property type="match status" value="1"/>
</dbReference>
<dbReference type="SUPFAM" id="SSF56784">
    <property type="entry name" value="HAD-like"/>
    <property type="match status" value="1"/>
</dbReference>
<dbReference type="AlphaFoldDB" id="A0A6A8A794"/>
<feature type="active site" description="Nucleophile" evidence="6">
    <location>
        <position position="19"/>
    </location>
</feature>
<gene>
    <name evidence="7" type="ORF">GAO09_05465</name>
</gene>
<dbReference type="GO" id="GO:0046295">
    <property type="term" value="P:glycolate biosynthetic process"/>
    <property type="evidence" value="ECO:0007669"/>
    <property type="project" value="UniProtKB-UniRule"/>
</dbReference>
<dbReference type="PANTHER" id="PTHR43434">
    <property type="entry name" value="PHOSPHOGLYCOLATE PHOSPHATASE"/>
    <property type="match status" value="1"/>
</dbReference>
<dbReference type="InterPro" id="IPR037512">
    <property type="entry name" value="PGPase_prok"/>
</dbReference>